<evidence type="ECO:0000259" key="8">
    <source>
        <dbReference type="PROSITE" id="PS51083"/>
    </source>
</evidence>
<dbReference type="EMBL" id="MCFA01000024">
    <property type="protein sequence ID" value="ORY15548.1"/>
    <property type="molecule type" value="Genomic_DNA"/>
</dbReference>
<comment type="caution">
    <text evidence="9">The sequence shown here is derived from an EMBL/GenBank/DDBJ whole genome shotgun (WGS) entry which is preliminary data.</text>
</comment>
<feature type="domain" description="HIT-type" evidence="8">
    <location>
        <begin position="13"/>
        <end position="47"/>
    </location>
</feature>
<dbReference type="GO" id="GO:0070761">
    <property type="term" value="C:pre-snoRNP complex"/>
    <property type="evidence" value="ECO:0007669"/>
    <property type="project" value="TreeGrafter"/>
</dbReference>
<dbReference type="STRING" id="1231657.A0A1Y1ZZA4"/>
<evidence type="ECO:0000256" key="5">
    <source>
        <dbReference type="ARBA" id="ARBA00049654"/>
    </source>
</evidence>
<dbReference type="GO" id="GO:0008270">
    <property type="term" value="F:zinc ion binding"/>
    <property type="evidence" value="ECO:0007669"/>
    <property type="project" value="UniProtKB-UniRule"/>
</dbReference>
<dbReference type="PROSITE" id="PS51083">
    <property type="entry name" value="ZF_HIT"/>
    <property type="match status" value="1"/>
</dbReference>
<dbReference type="Proteomes" id="UP000193144">
    <property type="component" value="Unassembled WGS sequence"/>
</dbReference>
<evidence type="ECO:0000256" key="6">
    <source>
        <dbReference type="PROSITE-ProRule" id="PRU00453"/>
    </source>
</evidence>
<sequence length="394" mass="43763">MYARNLSPTLILTDTSNNNKSKYRCPGCAARTCSLPCYKRHQQWAQCTGKRDPTKYVKKSQLATPAGIDHDYNFITSIERGVDRTERAVQERGLGAANAVGTGPRRGEITGYRYDVAGVQVIKAPKGLSRQRENNTHSSSKRHIVWTVEWLREDQPRILSETSEVQPLDAAYAAVTGQKVNKKRKRAPDIGAKASLQEPQDAEPNEEGETRPTRVAPEAEEAEHSSSGRASPREASIHDGPTRARVEREPTPDTDLAEAAHRCPDTPRADSQPVPLEQHFYLLKPRTNSTSHVLIPLSASATLGECLRGRTVLEYPTLYVLSHQPKTLPDNYVLEEVFLRQETQEQNEFEEMLKGHPEALRVLKNEANAEGNVCAVDDKAILDVLQKDLGSAGM</sequence>
<comment type="similarity">
    <text evidence="5">Belongs to the BCD1 family.</text>
</comment>
<dbReference type="GO" id="GO:0000492">
    <property type="term" value="P:box C/D snoRNP assembly"/>
    <property type="evidence" value="ECO:0007669"/>
    <property type="project" value="TreeGrafter"/>
</dbReference>
<evidence type="ECO:0000256" key="7">
    <source>
        <dbReference type="SAM" id="MobiDB-lite"/>
    </source>
</evidence>
<dbReference type="GO" id="GO:0048254">
    <property type="term" value="P:snoRNA localization"/>
    <property type="evidence" value="ECO:0007669"/>
    <property type="project" value="TreeGrafter"/>
</dbReference>
<dbReference type="CDD" id="cd23023">
    <property type="entry name" value="zf-HIT_BCD1"/>
    <property type="match status" value="1"/>
</dbReference>
<feature type="compositionally biased region" description="Basic and acidic residues" evidence="7">
    <location>
        <begin position="258"/>
        <end position="268"/>
    </location>
</feature>
<dbReference type="PANTHER" id="PTHR13483:SF11">
    <property type="entry name" value="ZINC FINGER HIT DOMAIN-CONTAINING PROTEIN 3"/>
    <property type="match status" value="1"/>
</dbReference>
<dbReference type="InterPro" id="IPR051639">
    <property type="entry name" value="BCD1"/>
</dbReference>
<keyword evidence="3" id="KW-0862">Zinc</keyword>
<protein>
    <recommendedName>
        <fullName evidence="8">HIT-type domain-containing protein</fullName>
    </recommendedName>
</protein>
<dbReference type="Pfam" id="PF25790">
    <property type="entry name" value="BCD1"/>
    <property type="match status" value="1"/>
</dbReference>
<dbReference type="InterPro" id="IPR007529">
    <property type="entry name" value="Znf_HIT"/>
</dbReference>
<evidence type="ECO:0000313" key="9">
    <source>
        <dbReference type="EMBL" id="ORY15548.1"/>
    </source>
</evidence>
<dbReference type="AlphaFoldDB" id="A0A1Y1ZZA4"/>
<gene>
    <name evidence="9" type="ORF">BCR34DRAFT_622784</name>
</gene>
<dbReference type="PANTHER" id="PTHR13483">
    <property type="entry name" value="BOX C_D SNORNA PROTEIN 1-RELATED"/>
    <property type="match status" value="1"/>
</dbReference>
<feature type="region of interest" description="Disordered" evidence="7">
    <location>
        <begin position="177"/>
        <end position="273"/>
    </location>
</feature>
<feature type="compositionally biased region" description="Basic and acidic residues" evidence="7">
    <location>
        <begin position="222"/>
        <end position="251"/>
    </location>
</feature>
<accession>A0A1Y1ZZA4</accession>
<dbReference type="InterPro" id="IPR057721">
    <property type="entry name" value="BCD1_alpha/beta"/>
</dbReference>
<comment type="function">
    <text evidence="4">Required for box C/D snoRNAs accumulation involved in snoRNA processing, snoRNA transport to the nucleolus and ribosome biogenesis.</text>
</comment>
<evidence type="ECO:0000256" key="2">
    <source>
        <dbReference type="ARBA" id="ARBA00022771"/>
    </source>
</evidence>
<name>A0A1Y1ZZA4_9PLEO</name>
<dbReference type="GO" id="GO:0000463">
    <property type="term" value="P:maturation of LSU-rRNA from tricistronic rRNA transcript (SSU-rRNA, 5.8S rRNA, LSU-rRNA)"/>
    <property type="evidence" value="ECO:0007669"/>
    <property type="project" value="TreeGrafter"/>
</dbReference>
<keyword evidence="1" id="KW-0479">Metal-binding</keyword>
<dbReference type="GO" id="GO:0005634">
    <property type="term" value="C:nucleus"/>
    <property type="evidence" value="ECO:0007669"/>
    <property type="project" value="TreeGrafter"/>
</dbReference>
<reference evidence="9 10" key="1">
    <citation type="submission" date="2016-07" db="EMBL/GenBank/DDBJ databases">
        <title>Pervasive Adenine N6-methylation of Active Genes in Fungi.</title>
        <authorList>
            <consortium name="DOE Joint Genome Institute"/>
            <person name="Mondo S.J."/>
            <person name="Dannebaum R.O."/>
            <person name="Kuo R.C."/>
            <person name="Labutti K."/>
            <person name="Haridas S."/>
            <person name="Kuo A."/>
            <person name="Salamov A."/>
            <person name="Ahrendt S.R."/>
            <person name="Lipzen A."/>
            <person name="Sullivan W."/>
            <person name="Andreopoulos W.B."/>
            <person name="Clum A."/>
            <person name="Lindquist E."/>
            <person name="Daum C."/>
            <person name="Ramamoorthy G.K."/>
            <person name="Gryganskyi A."/>
            <person name="Culley D."/>
            <person name="Magnuson J.K."/>
            <person name="James T.Y."/>
            <person name="O'Malley M.A."/>
            <person name="Stajich J.E."/>
            <person name="Spatafora J.W."/>
            <person name="Visel A."/>
            <person name="Grigoriev I.V."/>
        </authorList>
    </citation>
    <scope>NUCLEOTIDE SEQUENCE [LARGE SCALE GENOMIC DNA]</scope>
    <source>
        <strain evidence="9 10">CBS 115471</strain>
    </source>
</reference>
<dbReference type="SUPFAM" id="SSF144232">
    <property type="entry name" value="HIT/MYND zinc finger-like"/>
    <property type="match status" value="1"/>
</dbReference>
<evidence type="ECO:0000256" key="3">
    <source>
        <dbReference type="ARBA" id="ARBA00022833"/>
    </source>
</evidence>
<evidence type="ECO:0000313" key="10">
    <source>
        <dbReference type="Proteomes" id="UP000193144"/>
    </source>
</evidence>
<dbReference type="Gene3D" id="3.30.60.190">
    <property type="match status" value="1"/>
</dbReference>
<dbReference type="OrthoDB" id="272357at2759"/>
<organism evidence="9 10">
    <name type="scientific">Clohesyomyces aquaticus</name>
    <dbReference type="NCBI Taxonomy" id="1231657"/>
    <lineage>
        <taxon>Eukaryota</taxon>
        <taxon>Fungi</taxon>
        <taxon>Dikarya</taxon>
        <taxon>Ascomycota</taxon>
        <taxon>Pezizomycotina</taxon>
        <taxon>Dothideomycetes</taxon>
        <taxon>Pleosporomycetidae</taxon>
        <taxon>Pleosporales</taxon>
        <taxon>Lindgomycetaceae</taxon>
        <taxon>Clohesyomyces</taxon>
    </lineage>
</organism>
<proteinExistence type="inferred from homology"/>
<dbReference type="Pfam" id="PF04438">
    <property type="entry name" value="zf-HIT"/>
    <property type="match status" value="1"/>
</dbReference>
<evidence type="ECO:0000256" key="1">
    <source>
        <dbReference type="ARBA" id="ARBA00022723"/>
    </source>
</evidence>
<evidence type="ECO:0000256" key="4">
    <source>
        <dbReference type="ARBA" id="ARBA00049598"/>
    </source>
</evidence>
<keyword evidence="2 6" id="KW-0863">Zinc-finger</keyword>
<keyword evidence="10" id="KW-1185">Reference proteome</keyword>